<feature type="region of interest" description="Disordered" evidence="1">
    <location>
        <begin position="405"/>
        <end position="451"/>
    </location>
</feature>
<feature type="compositionally biased region" description="Polar residues" evidence="1">
    <location>
        <begin position="1083"/>
        <end position="1096"/>
    </location>
</feature>
<feature type="compositionally biased region" description="Basic residues" evidence="1">
    <location>
        <begin position="1191"/>
        <end position="1201"/>
    </location>
</feature>
<evidence type="ECO:0000256" key="1">
    <source>
        <dbReference type="SAM" id="MobiDB-lite"/>
    </source>
</evidence>
<dbReference type="InterPro" id="IPR019734">
    <property type="entry name" value="TPR_rpt"/>
</dbReference>
<evidence type="ECO:0000259" key="2">
    <source>
        <dbReference type="PROSITE" id="PS50076"/>
    </source>
</evidence>
<evidence type="ECO:0000313" key="3">
    <source>
        <dbReference type="EMBL" id="OEU08800.1"/>
    </source>
</evidence>
<dbReference type="PANTHER" id="PTHR44200:SF1">
    <property type="entry name" value="DNAJ HOMOLOG SUBFAMILY C MEMBER 7"/>
    <property type="match status" value="1"/>
</dbReference>
<feature type="compositionally biased region" description="Basic residues" evidence="1">
    <location>
        <begin position="132"/>
        <end position="142"/>
    </location>
</feature>
<dbReference type="SMART" id="SM00271">
    <property type="entry name" value="DnaJ"/>
    <property type="match status" value="1"/>
</dbReference>
<dbReference type="AlphaFoldDB" id="A0A1E7ERZ9"/>
<reference evidence="3 4" key="1">
    <citation type="submission" date="2016-09" db="EMBL/GenBank/DDBJ databases">
        <title>Extensive genetic diversity and differential bi-allelic expression allows diatom success in the polar Southern Ocean.</title>
        <authorList>
            <consortium name="DOE Joint Genome Institute"/>
            <person name="Mock T."/>
            <person name="Otillar R.P."/>
            <person name="Strauss J."/>
            <person name="Dupont C."/>
            <person name="Frickenhaus S."/>
            <person name="Maumus F."/>
            <person name="Mcmullan M."/>
            <person name="Sanges R."/>
            <person name="Schmutz J."/>
            <person name="Toseland A."/>
            <person name="Valas R."/>
            <person name="Veluchamy A."/>
            <person name="Ward B.J."/>
            <person name="Allen A."/>
            <person name="Barry K."/>
            <person name="Falciatore A."/>
            <person name="Ferrante M."/>
            <person name="Fortunato A.E."/>
            <person name="Gloeckner G."/>
            <person name="Gruber A."/>
            <person name="Hipkin R."/>
            <person name="Janech M."/>
            <person name="Kroth P."/>
            <person name="Leese F."/>
            <person name="Lindquist E."/>
            <person name="Lyon B.R."/>
            <person name="Martin J."/>
            <person name="Mayer C."/>
            <person name="Parker M."/>
            <person name="Quesneville H."/>
            <person name="Raymond J."/>
            <person name="Uhlig C."/>
            <person name="Valentin K.U."/>
            <person name="Worden A.Z."/>
            <person name="Armbrust E.V."/>
            <person name="Bowler C."/>
            <person name="Green B."/>
            <person name="Moulton V."/>
            <person name="Van Oosterhout C."/>
            <person name="Grigoriev I."/>
        </authorList>
    </citation>
    <scope>NUCLEOTIDE SEQUENCE [LARGE SCALE GENOMIC DNA]</scope>
    <source>
        <strain evidence="3 4">CCMP1102</strain>
    </source>
</reference>
<dbReference type="PANTHER" id="PTHR44200">
    <property type="entry name" value="DNAJ HOMOLOG SUBFAMILY C MEMBER 7"/>
    <property type="match status" value="1"/>
</dbReference>
<feature type="compositionally biased region" description="Basic and acidic residues" evidence="1">
    <location>
        <begin position="1111"/>
        <end position="1146"/>
    </location>
</feature>
<feature type="compositionally biased region" description="Basic and acidic residues" evidence="1">
    <location>
        <begin position="1202"/>
        <end position="1239"/>
    </location>
</feature>
<dbReference type="InterPro" id="IPR001623">
    <property type="entry name" value="DnaJ_domain"/>
</dbReference>
<sequence length="1245" mass="139372">MASSTSLHSPHRSNSNGESVTNLAEPFRSMQVTDDDDPMVCLAKNLMTKMNVSCSSETEYERKLAEAVEMLVGSLKSSSISDTKHENNVIDPTSDFKDANISKSPTRSRRGRSRRRRQQSRSRTPIGVSVRKGIKSLRKTLRSRSPLPRRNDSSYENMATEADGEKFYDAASSPTPHTIATQPTKSSGTNVRPPTPMSTDNRPPLVSVNATDTRAPNENVPNMQSPGKSTFKFDKDSANLVLGSSPPSMTKIGLPARLRVVQKSKDTGFSISRVKPSPHNIMEEVIMEEDIDTEAISRRQTAPPTMASAATATGAFAKTNVDPKTPFDRPPQRTAAVPNTAPGTAEPFINKKTRNTATPPVVDTTNTMFNVDLNNNINIKTKGKGNRGGLLRRGFSANTFSANTGMNTEIKAPPTVIDSTGDQSPSNGSTMSMDTSPFFSPPLQQRQQPTSQPLYDIACQQPASQPMFTSGISFQAQFNLGVGDDANVKARAKRKENGVRRPPYQRSQSVKMPGPSRSSFDLNHTNQAFAEELSKRRLEITALREEGRSHYTNAHYQEATRSYTKAIGKYNNEMFPHVRGTHHLLVLLLSNRAAAFMMIGAYESAIGDCANGIMYAINPRDSNPDLMSLDANPALWPKLHIRMARSYIKLGKVDDADRAFVEADVSATIIQGLQSGFNITNVKEGLEQTKTDAILGRTEVSRLRTVLNKANALRDHINRKTKVERDKAMEALGHVKIALSTASGCFELHHLKVKLLADLRRWREVVSHCERFAASNVKFDGCLTGDLSSKNPFPGVAISKHLTVDFFGNTREDELMGAEMKLGRKASPEALLRLPFSMMPYYLRSLRLEERYHNSEHCITQLDRFISDRASVIGQSIYSQFSWLSEERDKLIRTQAERGHGDNFFQKAEYEKAGKKYAACLLIDSAGSNHQFTGKSNCAGGRLHAILHCNRAACFMAMKNFSAALVECTAALRIYPRYLKAILRRARCNSRLDRIREAESDFKRWLEIVQQGRKDTREVFLSACIFDGPHTVKAAEEKDVQEELDDLLKTKARAETEERARNSYRRQQQTESKKWKSESFKFTHNSGSRQSPASDAQTRREYFYNKQSSSRRWDSFREERDPKSRSDKAKSSSEKANSRKENKNNKNDYGPNNSRSSSRTRASPISPRGINNHYTALGLNRRATEDEIKKAYRKMAVKHHPDKNVGDPKAADNFRRIKDAYETLNDPKLRRKYDSEKSRGGSSYF</sequence>
<gene>
    <name evidence="3" type="ORF">FRACYDRAFT_264420</name>
</gene>
<feature type="region of interest" description="Disordered" evidence="1">
    <location>
        <begin position="1"/>
        <end position="20"/>
    </location>
</feature>
<dbReference type="SUPFAM" id="SSF48452">
    <property type="entry name" value="TPR-like"/>
    <property type="match status" value="2"/>
</dbReference>
<feature type="region of interest" description="Disordered" evidence="1">
    <location>
        <begin position="1190"/>
        <end position="1245"/>
    </location>
</feature>
<dbReference type="KEGG" id="fcy:FRACYDRAFT_264420"/>
<feature type="region of interest" description="Disordered" evidence="1">
    <location>
        <begin position="319"/>
        <end position="363"/>
    </location>
</feature>
<dbReference type="InParanoid" id="A0A1E7ERZ9"/>
<dbReference type="InterPro" id="IPR052758">
    <property type="entry name" value="SRC_co-chaperone"/>
</dbReference>
<dbReference type="InterPro" id="IPR036869">
    <property type="entry name" value="J_dom_sf"/>
</dbReference>
<organism evidence="3 4">
    <name type="scientific">Fragilariopsis cylindrus CCMP1102</name>
    <dbReference type="NCBI Taxonomy" id="635003"/>
    <lineage>
        <taxon>Eukaryota</taxon>
        <taxon>Sar</taxon>
        <taxon>Stramenopiles</taxon>
        <taxon>Ochrophyta</taxon>
        <taxon>Bacillariophyta</taxon>
        <taxon>Bacillariophyceae</taxon>
        <taxon>Bacillariophycidae</taxon>
        <taxon>Bacillariales</taxon>
        <taxon>Bacillariaceae</taxon>
        <taxon>Fragilariopsis</taxon>
    </lineage>
</organism>
<dbReference type="PROSITE" id="PS00636">
    <property type="entry name" value="DNAJ_1"/>
    <property type="match status" value="1"/>
</dbReference>
<dbReference type="OrthoDB" id="765884at2759"/>
<feature type="region of interest" description="Disordered" evidence="1">
    <location>
        <begin position="1051"/>
        <end position="1178"/>
    </location>
</feature>
<feature type="region of interest" description="Disordered" evidence="1">
    <location>
        <begin position="77"/>
        <end position="230"/>
    </location>
</feature>
<feature type="compositionally biased region" description="Polar residues" evidence="1">
    <location>
        <begin position="172"/>
        <end position="201"/>
    </location>
</feature>
<dbReference type="SUPFAM" id="SSF46565">
    <property type="entry name" value="Chaperone J-domain"/>
    <property type="match status" value="1"/>
</dbReference>
<feature type="compositionally biased region" description="Polar residues" evidence="1">
    <location>
        <begin position="208"/>
        <end position="228"/>
    </location>
</feature>
<dbReference type="Gene3D" id="1.25.40.10">
    <property type="entry name" value="Tetratricopeptide repeat domain"/>
    <property type="match status" value="2"/>
</dbReference>
<feature type="compositionally biased region" description="Basic and acidic residues" evidence="1">
    <location>
        <begin position="82"/>
        <end position="100"/>
    </location>
</feature>
<dbReference type="PRINTS" id="PR00625">
    <property type="entry name" value="JDOMAIN"/>
</dbReference>
<name>A0A1E7ERZ9_9STRA</name>
<feature type="compositionally biased region" description="Polar residues" evidence="1">
    <location>
        <begin position="417"/>
        <end position="451"/>
    </location>
</feature>
<dbReference type="SMART" id="SM00028">
    <property type="entry name" value="TPR"/>
    <property type="match status" value="4"/>
</dbReference>
<feature type="domain" description="J" evidence="2">
    <location>
        <begin position="1172"/>
        <end position="1237"/>
    </location>
</feature>
<feature type="compositionally biased region" description="Basic and acidic residues" evidence="1">
    <location>
        <begin position="1071"/>
        <end position="1081"/>
    </location>
</feature>
<dbReference type="Pfam" id="PF00226">
    <property type="entry name" value="DnaJ"/>
    <property type="match status" value="1"/>
</dbReference>
<dbReference type="PROSITE" id="PS50076">
    <property type="entry name" value="DNAJ_2"/>
    <property type="match status" value="1"/>
</dbReference>
<dbReference type="CDD" id="cd06257">
    <property type="entry name" value="DnaJ"/>
    <property type="match status" value="1"/>
</dbReference>
<dbReference type="EMBL" id="KV784378">
    <property type="protein sequence ID" value="OEU08800.1"/>
    <property type="molecule type" value="Genomic_DNA"/>
</dbReference>
<feature type="compositionally biased region" description="Basic residues" evidence="1">
    <location>
        <begin position="106"/>
        <end position="120"/>
    </location>
</feature>
<dbReference type="InterPro" id="IPR018253">
    <property type="entry name" value="DnaJ_domain_CS"/>
</dbReference>
<protein>
    <recommendedName>
        <fullName evidence="2">J domain-containing protein</fullName>
    </recommendedName>
</protein>
<feature type="compositionally biased region" description="Polar residues" evidence="1">
    <location>
        <begin position="505"/>
        <end position="521"/>
    </location>
</feature>
<dbReference type="Proteomes" id="UP000095751">
    <property type="component" value="Unassembled WGS sequence"/>
</dbReference>
<proteinExistence type="predicted"/>
<feature type="compositionally biased region" description="Low complexity" evidence="1">
    <location>
        <begin position="1154"/>
        <end position="1168"/>
    </location>
</feature>
<dbReference type="Gene3D" id="1.10.287.110">
    <property type="entry name" value="DnaJ domain"/>
    <property type="match status" value="1"/>
</dbReference>
<keyword evidence="4" id="KW-1185">Reference proteome</keyword>
<evidence type="ECO:0000313" key="4">
    <source>
        <dbReference type="Proteomes" id="UP000095751"/>
    </source>
</evidence>
<dbReference type="InterPro" id="IPR011990">
    <property type="entry name" value="TPR-like_helical_dom_sf"/>
</dbReference>
<feature type="compositionally biased region" description="Basic and acidic residues" evidence="1">
    <location>
        <begin position="1051"/>
        <end position="1061"/>
    </location>
</feature>
<feature type="region of interest" description="Disordered" evidence="1">
    <location>
        <begin position="493"/>
        <end position="521"/>
    </location>
</feature>
<accession>A0A1E7ERZ9</accession>